<dbReference type="AlphaFoldDB" id="A0A699SJT6"/>
<organism evidence="1">
    <name type="scientific">Tanacetum cinerariifolium</name>
    <name type="common">Dalmatian daisy</name>
    <name type="synonym">Chrysanthemum cinerariifolium</name>
    <dbReference type="NCBI Taxonomy" id="118510"/>
    <lineage>
        <taxon>Eukaryota</taxon>
        <taxon>Viridiplantae</taxon>
        <taxon>Streptophyta</taxon>
        <taxon>Embryophyta</taxon>
        <taxon>Tracheophyta</taxon>
        <taxon>Spermatophyta</taxon>
        <taxon>Magnoliopsida</taxon>
        <taxon>eudicotyledons</taxon>
        <taxon>Gunneridae</taxon>
        <taxon>Pentapetalae</taxon>
        <taxon>asterids</taxon>
        <taxon>campanulids</taxon>
        <taxon>Asterales</taxon>
        <taxon>Asteraceae</taxon>
        <taxon>Asteroideae</taxon>
        <taxon>Anthemideae</taxon>
        <taxon>Anthemidinae</taxon>
        <taxon>Tanacetum</taxon>
    </lineage>
</organism>
<sequence>MPTTRPFFDSEHGPIYTFNNRRRTLPEAFDDAYFRHMQWAHFASGGAGGGLRWPYRQPHDRLITRRGTRRAPRSQSGQLTLPGLAPGSYIVHIWDTAAGTTLGQLSLLVTTKPLRIDLPTVREDLALAIVPAEAAPSDLV</sequence>
<proteinExistence type="predicted"/>
<gene>
    <name evidence="1" type="ORF">Tci_869557</name>
</gene>
<feature type="non-terminal residue" evidence="1">
    <location>
        <position position="140"/>
    </location>
</feature>
<reference evidence="1" key="1">
    <citation type="journal article" date="2019" name="Sci. Rep.">
        <title>Draft genome of Tanacetum cinerariifolium, the natural source of mosquito coil.</title>
        <authorList>
            <person name="Yamashiro T."/>
            <person name="Shiraishi A."/>
            <person name="Satake H."/>
            <person name="Nakayama K."/>
        </authorList>
    </citation>
    <scope>NUCLEOTIDE SEQUENCE</scope>
</reference>
<evidence type="ECO:0000313" key="1">
    <source>
        <dbReference type="EMBL" id="GFC97587.1"/>
    </source>
</evidence>
<name>A0A699SJT6_TANCI</name>
<accession>A0A699SJT6</accession>
<protein>
    <submittedName>
        <fullName evidence="1">Uncharacterized protein</fullName>
    </submittedName>
</protein>
<comment type="caution">
    <text evidence="1">The sequence shown here is derived from an EMBL/GenBank/DDBJ whole genome shotgun (WGS) entry which is preliminary data.</text>
</comment>
<dbReference type="EMBL" id="BKCJ011167004">
    <property type="protein sequence ID" value="GFC97587.1"/>
    <property type="molecule type" value="Genomic_DNA"/>
</dbReference>